<accession>A0A6M3L738</accession>
<evidence type="ECO:0000313" key="1">
    <source>
        <dbReference type="EMBL" id="QJA90129.1"/>
    </source>
</evidence>
<name>A0A6M3L738_9ZZZZ</name>
<dbReference type="EMBL" id="MT142892">
    <property type="protein sequence ID" value="QJA90129.1"/>
    <property type="molecule type" value="Genomic_DNA"/>
</dbReference>
<protein>
    <submittedName>
        <fullName evidence="1">Uncharacterized protein</fullName>
    </submittedName>
</protein>
<sequence length="87" mass="9768">MTLLKRIMSFIDVEHIFRQQFGNLVTQTFTQPDIGYTITHDLQHVPVGFRKVDQDLPAEIYRVGDATTTDITLASNVGGVTATLEIF</sequence>
<gene>
    <name evidence="1" type="ORF">MM415B02439_0011</name>
</gene>
<dbReference type="AlphaFoldDB" id="A0A6M3L738"/>
<reference evidence="1" key="1">
    <citation type="submission" date="2020-03" db="EMBL/GenBank/DDBJ databases">
        <title>The deep terrestrial virosphere.</title>
        <authorList>
            <person name="Holmfeldt K."/>
            <person name="Nilsson E."/>
            <person name="Simone D."/>
            <person name="Lopez-Fernandez M."/>
            <person name="Wu X."/>
            <person name="de Brujin I."/>
            <person name="Lundin D."/>
            <person name="Andersson A."/>
            <person name="Bertilsson S."/>
            <person name="Dopson M."/>
        </authorList>
    </citation>
    <scope>NUCLEOTIDE SEQUENCE</scope>
    <source>
        <strain evidence="1">MM415B02439</strain>
    </source>
</reference>
<proteinExistence type="predicted"/>
<organism evidence="1">
    <name type="scientific">viral metagenome</name>
    <dbReference type="NCBI Taxonomy" id="1070528"/>
    <lineage>
        <taxon>unclassified sequences</taxon>
        <taxon>metagenomes</taxon>
        <taxon>organismal metagenomes</taxon>
    </lineage>
</organism>